<name>A0AAD8M7C7_9APIA</name>
<dbReference type="PROSITE" id="PS51005">
    <property type="entry name" value="NAC"/>
    <property type="match status" value="1"/>
</dbReference>
<sequence>MLAIEEILCELNGNEMNEQGMPPGFRFHPTDEELITFYLASKVYNGTFSGIDIAEVDLNRCEPWELPEIAKMGEREWYFFSLRDRKYPTGLRTNRATGAGYWKATGKDRQVYSSSAAGATLLGMKKTLVFYKGRAPRGEKTKWVMHEYRLDGDFSCRHTCKEEWVICRIFQKMGEKKNGMLLQGQSSSSSYMQEGSNSTLSHLVDQSQKAGSALTLQPYQTLQSIQNRNQAQLLINSIPHATDYLKSLITNSSPSSVGGAADRALSQASAFPATNVLNGLQTSKTKMKEDNDLVKTLLPHQGYYSSKEEQEAPFPKICKTESNFSRFQSSHSTYPNFRYPVSTCGDYDMIMAHQSINTPAPNYKQSALLFRSTSDNDHKNVSCGYPVYGADNDMSMSSSRSRALPFNKPGFKQMLLDPAAKVAAGESWPFHF</sequence>
<dbReference type="AlphaFoldDB" id="A0AAD8M7C7"/>
<keyword evidence="1" id="KW-0805">Transcription regulation</keyword>
<dbReference type="GO" id="GO:0006355">
    <property type="term" value="P:regulation of DNA-templated transcription"/>
    <property type="evidence" value="ECO:0007669"/>
    <property type="project" value="InterPro"/>
</dbReference>
<dbReference type="InterPro" id="IPR036093">
    <property type="entry name" value="NAC_dom_sf"/>
</dbReference>
<keyword evidence="4" id="KW-0539">Nucleus</keyword>
<dbReference type="InterPro" id="IPR003441">
    <property type="entry name" value="NAC-dom"/>
</dbReference>
<keyword evidence="3" id="KW-0804">Transcription</keyword>
<dbReference type="PANTHER" id="PTHR31744:SF86">
    <property type="entry name" value="PROTEIN CUP-SHAPED COTYLEDON 3"/>
    <property type="match status" value="1"/>
</dbReference>
<evidence type="ECO:0000259" key="5">
    <source>
        <dbReference type="PROSITE" id="PS51005"/>
    </source>
</evidence>
<keyword evidence="7" id="KW-1185">Reference proteome</keyword>
<evidence type="ECO:0000256" key="3">
    <source>
        <dbReference type="ARBA" id="ARBA00023163"/>
    </source>
</evidence>
<accession>A0AAD8M7C7</accession>
<keyword evidence="2" id="KW-0238">DNA-binding</keyword>
<dbReference type="Proteomes" id="UP001237642">
    <property type="component" value="Unassembled WGS sequence"/>
</dbReference>
<evidence type="ECO:0000313" key="6">
    <source>
        <dbReference type="EMBL" id="KAK1362207.1"/>
    </source>
</evidence>
<evidence type="ECO:0000256" key="4">
    <source>
        <dbReference type="ARBA" id="ARBA00023242"/>
    </source>
</evidence>
<gene>
    <name evidence="6" type="ORF">POM88_046681</name>
</gene>
<dbReference type="Gene3D" id="2.170.150.80">
    <property type="entry name" value="NAC domain"/>
    <property type="match status" value="1"/>
</dbReference>
<dbReference type="EMBL" id="JAUIZM010000010">
    <property type="protein sequence ID" value="KAK1362207.1"/>
    <property type="molecule type" value="Genomic_DNA"/>
</dbReference>
<organism evidence="6 7">
    <name type="scientific">Heracleum sosnowskyi</name>
    <dbReference type="NCBI Taxonomy" id="360622"/>
    <lineage>
        <taxon>Eukaryota</taxon>
        <taxon>Viridiplantae</taxon>
        <taxon>Streptophyta</taxon>
        <taxon>Embryophyta</taxon>
        <taxon>Tracheophyta</taxon>
        <taxon>Spermatophyta</taxon>
        <taxon>Magnoliopsida</taxon>
        <taxon>eudicotyledons</taxon>
        <taxon>Gunneridae</taxon>
        <taxon>Pentapetalae</taxon>
        <taxon>asterids</taxon>
        <taxon>campanulids</taxon>
        <taxon>Apiales</taxon>
        <taxon>Apiaceae</taxon>
        <taxon>Apioideae</taxon>
        <taxon>apioid superclade</taxon>
        <taxon>Tordylieae</taxon>
        <taxon>Tordyliinae</taxon>
        <taxon>Heracleum</taxon>
    </lineage>
</organism>
<dbReference type="FunFam" id="2.170.150.80:FF:000006">
    <property type="entry name" value="NAC domain-containing protein 100-like"/>
    <property type="match status" value="1"/>
</dbReference>
<comment type="caution">
    <text evidence="6">The sequence shown here is derived from an EMBL/GenBank/DDBJ whole genome shotgun (WGS) entry which is preliminary data.</text>
</comment>
<reference evidence="6" key="1">
    <citation type="submission" date="2023-02" db="EMBL/GenBank/DDBJ databases">
        <title>Genome of toxic invasive species Heracleum sosnowskyi carries increased number of genes despite the absence of recent whole-genome duplications.</title>
        <authorList>
            <person name="Schelkunov M."/>
            <person name="Shtratnikova V."/>
            <person name="Makarenko M."/>
            <person name="Klepikova A."/>
            <person name="Omelchenko D."/>
            <person name="Novikova G."/>
            <person name="Obukhova E."/>
            <person name="Bogdanov V."/>
            <person name="Penin A."/>
            <person name="Logacheva M."/>
        </authorList>
    </citation>
    <scope>NUCLEOTIDE SEQUENCE</scope>
    <source>
        <strain evidence="6">Hsosn_3</strain>
        <tissue evidence="6">Leaf</tissue>
    </source>
</reference>
<evidence type="ECO:0000313" key="7">
    <source>
        <dbReference type="Proteomes" id="UP001237642"/>
    </source>
</evidence>
<evidence type="ECO:0000256" key="2">
    <source>
        <dbReference type="ARBA" id="ARBA00023125"/>
    </source>
</evidence>
<feature type="domain" description="NAC" evidence="5">
    <location>
        <begin position="21"/>
        <end position="172"/>
    </location>
</feature>
<dbReference type="GO" id="GO:0000976">
    <property type="term" value="F:transcription cis-regulatory region binding"/>
    <property type="evidence" value="ECO:0007669"/>
    <property type="project" value="UniProtKB-ARBA"/>
</dbReference>
<dbReference type="SUPFAM" id="SSF101941">
    <property type="entry name" value="NAC domain"/>
    <property type="match status" value="1"/>
</dbReference>
<reference evidence="6" key="2">
    <citation type="submission" date="2023-05" db="EMBL/GenBank/DDBJ databases">
        <authorList>
            <person name="Schelkunov M.I."/>
        </authorList>
    </citation>
    <scope>NUCLEOTIDE SEQUENCE</scope>
    <source>
        <strain evidence="6">Hsosn_3</strain>
        <tissue evidence="6">Leaf</tissue>
    </source>
</reference>
<protein>
    <submittedName>
        <fullName evidence="6">Protein CUP-SHAPED COTYLEDON 3</fullName>
    </submittedName>
</protein>
<dbReference type="PANTHER" id="PTHR31744">
    <property type="entry name" value="PROTEIN CUP-SHAPED COTYLEDON 2-RELATED"/>
    <property type="match status" value="1"/>
</dbReference>
<proteinExistence type="predicted"/>
<evidence type="ECO:0000256" key="1">
    <source>
        <dbReference type="ARBA" id="ARBA00023015"/>
    </source>
</evidence>
<dbReference type="Pfam" id="PF02365">
    <property type="entry name" value="NAM"/>
    <property type="match status" value="1"/>
</dbReference>